<dbReference type="AlphaFoldDB" id="A0AAN7H979"/>
<organism evidence="1 2">
    <name type="scientific">Achaetomium macrosporum</name>
    <dbReference type="NCBI Taxonomy" id="79813"/>
    <lineage>
        <taxon>Eukaryota</taxon>
        <taxon>Fungi</taxon>
        <taxon>Dikarya</taxon>
        <taxon>Ascomycota</taxon>
        <taxon>Pezizomycotina</taxon>
        <taxon>Sordariomycetes</taxon>
        <taxon>Sordariomycetidae</taxon>
        <taxon>Sordariales</taxon>
        <taxon>Chaetomiaceae</taxon>
        <taxon>Achaetomium</taxon>
    </lineage>
</organism>
<evidence type="ECO:0000313" key="1">
    <source>
        <dbReference type="EMBL" id="KAK4235233.1"/>
    </source>
</evidence>
<keyword evidence="2" id="KW-1185">Reference proteome</keyword>
<sequence>KTMCYYQDIYIKYRGCTAEFKHLVTKTKYDKCAKALREGYPCVDAKRAKAYNDKGILLGSCPQEGACPKCLS</sequence>
<reference evidence="1" key="2">
    <citation type="submission" date="2023-05" db="EMBL/GenBank/DDBJ databases">
        <authorList>
            <consortium name="Lawrence Berkeley National Laboratory"/>
            <person name="Steindorff A."/>
            <person name="Hensen N."/>
            <person name="Bonometti L."/>
            <person name="Westerberg I."/>
            <person name="Brannstrom I.O."/>
            <person name="Guillou S."/>
            <person name="Cros-Aarteil S."/>
            <person name="Calhoun S."/>
            <person name="Haridas S."/>
            <person name="Kuo A."/>
            <person name="Mondo S."/>
            <person name="Pangilinan J."/>
            <person name="Riley R."/>
            <person name="Labutti K."/>
            <person name="Andreopoulos B."/>
            <person name="Lipzen A."/>
            <person name="Chen C."/>
            <person name="Yanf M."/>
            <person name="Daum C."/>
            <person name="Ng V."/>
            <person name="Clum A."/>
            <person name="Ohm R."/>
            <person name="Martin F."/>
            <person name="Silar P."/>
            <person name="Natvig D."/>
            <person name="Lalanne C."/>
            <person name="Gautier V."/>
            <person name="Ament-Velasquez S.L."/>
            <person name="Kruys A."/>
            <person name="Hutchinson M.I."/>
            <person name="Powell A.J."/>
            <person name="Barry K."/>
            <person name="Miller A.N."/>
            <person name="Grigoriev I.V."/>
            <person name="Debuchy R."/>
            <person name="Gladieux P."/>
            <person name="Thoren M.H."/>
            <person name="Johannesson H."/>
        </authorList>
    </citation>
    <scope>NUCLEOTIDE SEQUENCE</scope>
    <source>
        <strain evidence="1">CBS 532.94</strain>
    </source>
</reference>
<dbReference type="EMBL" id="MU860285">
    <property type="protein sequence ID" value="KAK4235233.1"/>
    <property type="molecule type" value="Genomic_DNA"/>
</dbReference>
<accession>A0AAN7H979</accession>
<feature type="non-terminal residue" evidence="1">
    <location>
        <position position="1"/>
    </location>
</feature>
<dbReference type="Proteomes" id="UP001303760">
    <property type="component" value="Unassembled WGS sequence"/>
</dbReference>
<reference evidence="1" key="1">
    <citation type="journal article" date="2023" name="Mol. Phylogenet. Evol.">
        <title>Genome-scale phylogeny and comparative genomics of the fungal order Sordariales.</title>
        <authorList>
            <person name="Hensen N."/>
            <person name="Bonometti L."/>
            <person name="Westerberg I."/>
            <person name="Brannstrom I.O."/>
            <person name="Guillou S."/>
            <person name="Cros-Aarteil S."/>
            <person name="Calhoun S."/>
            <person name="Haridas S."/>
            <person name="Kuo A."/>
            <person name="Mondo S."/>
            <person name="Pangilinan J."/>
            <person name="Riley R."/>
            <person name="LaButti K."/>
            <person name="Andreopoulos B."/>
            <person name="Lipzen A."/>
            <person name="Chen C."/>
            <person name="Yan M."/>
            <person name="Daum C."/>
            <person name="Ng V."/>
            <person name="Clum A."/>
            <person name="Steindorff A."/>
            <person name="Ohm R.A."/>
            <person name="Martin F."/>
            <person name="Silar P."/>
            <person name="Natvig D.O."/>
            <person name="Lalanne C."/>
            <person name="Gautier V."/>
            <person name="Ament-Velasquez S.L."/>
            <person name="Kruys A."/>
            <person name="Hutchinson M.I."/>
            <person name="Powell A.J."/>
            <person name="Barry K."/>
            <person name="Miller A.N."/>
            <person name="Grigoriev I.V."/>
            <person name="Debuchy R."/>
            <person name="Gladieux P."/>
            <person name="Hiltunen Thoren M."/>
            <person name="Johannesson H."/>
        </authorList>
    </citation>
    <scope>NUCLEOTIDE SEQUENCE</scope>
    <source>
        <strain evidence="1">CBS 532.94</strain>
    </source>
</reference>
<name>A0AAN7H979_9PEZI</name>
<evidence type="ECO:0000313" key="2">
    <source>
        <dbReference type="Proteomes" id="UP001303760"/>
    </source>
</evidence>
<proteinExistence type="predicted"/>
<comment type="caution">
    <text evidence="1">The sequence shown here is derived from an EMBL/GenBank/DDBJ whole genome shotgun (WGS) entry which is preliminary data.</text>
</comment>
<protein>
    <submittedName>
        <fullName evidence="1">Uncharacterized protein</fullName>
    </submittedName>
</protein>
<gene>
    <name evidence="1" type="ORF">C8A03DRAFT_17998</name>
</gene>